<accession>A0A7C8TZ22</accession>
<dbReference type="InterPro" id="IPR051346">
    <property type="entry name" value="OTU_Deubiquitinase"/>
</dbReference>
<dbReference type="Proteomes" id="UP000479691">
    <property type="component" value="Unassembled WGS sequence"/>
</dbReference>
<evidence type="ECO:0000256" key="1">
    <source>
        <dbReference type="ARBA" id="ARBA00000707"/>
    </source>
</evidence>
<keyword evidence="5" id="KW-0378">Hydrolase</keyword>
<dbReference type="AlphaFoldDB" id="A0A7C8TZ22"/>
<dbReference type="GO" id="GO:0004843">
    <property type="term" value="F:cysteine-type deubiquitinase activity"/>
    <property type="evidence" value="ECO:0007669"/>
    <property type="project" value="UniProtKB-EC"/>
</dbReference>
<evidence type="ECO:0000313" key="7">
    <source>
        <dbReference type="EMBL" id="KAF3180723.1"/>
    </source>
</evidence>
<organism evidence="7 8">
    <name type="scientific">Orbilia oligospora</name>
    <name type="common">Nematode-trapping fungus</name>
    <name type="synonym">Arthrobotrys oligospora</name>
    <dbReference type="NCBI Taxonomy" id="2813651"/>
    <lineage>
        <taxon>Eukaryota</taxon>
        <taxon>Fungi</taxon>
        <taxon>Dikarya</taxon>
        <taxon>Ascomycota</taxon>
        <taxon>Pezizomycotina</taxon>
        <taxon>Orbiliomycetes</taxon>
        <taxon>Orbiliales</taxon>
        <taxon>Orbiliaceae</taxon>
        <taxon>Orbilia</taxon>
    </lineage>
</organism>
<name>A0A7C8TZ22_ORBOL</name>
<evidence type="ECO:0000256" key="5">
    <source>
        <dbReference type="ARBA" id="ARBA00022801"/>
    </source>
</evidence>
<keyword evidence="6" id="KW-0788">Thiol protease</keyword>
<dbReference type="PANTHER" id="PTHR13367:SF33">
    <property type="entry name" value="P-LOOP CONTAINING NUCLEOSIDE TRIPHOSPHATE HYDROLASE PROTEIN"/>
    <property type="match status" value="1"/>
</dbReference>
<evidence type="ECO:0000313" key="8">
    <source>
        <dbReference type="Proteomes" id="UP000479691"/>
    </source>
</evidence>
<dbReference type="PANTHER" id="PTHR13367">
    <property type="entry name" value="UBIQUITIN THIOESTERASE"/>
    <property type="match status" value="1"/>
</dbReference>
<evidence type="ECO:0000256" key="4">
    <source>
        <dbReference type="ARBA" id="ARBA00022786"/>
    </source>
</evidence>
<evidence type="ECO:0000256" key="6">
    <source>
        <dbReference type="ARBA" id="ARBA00022807"/>
    </source>
</evidence>
<keyword evidence="4" id="KW-0833">Ubl conjugation pathway</keyword>
<gene>
    <name evidence="7" type="ORF">TWF788_006748</name>
</gene>
<keyword evidence="3" id="KW-0645">Protease</keyword>
<comment type="catalytic activity">
    <reaction evidence="1">
        <text>Thiol-dependent hydrolysis of ester, thioester, amide, peptide and isopeptide bonds formed by the C-terminal Gly of ubiquitin (a 76-residue protein attached to proteins as an intracellular targeting signal).</text>
        <dbReference type="EC" id="3.4.19.12"/>
    </reaction>
</comment>
<reference evidence="7 8" key="1">
    <citation type="submission" date="2019-06" db="EMBL/GenBank/DDBJ databases">
        <authorList>
            <person name="Palmer J.M."/>
        </authorList>
    </citation>
    <scope>NUCLEOTIDE SEQUENCE [LARGE SCALE GENOMIC DNA]</scope>
    <source>
        <strain evidence="7 8">TWF788</strain>
    </source>
</reference>
<dbReference type="EMBL" id="JAABOE010000034">
    <property type="protein sequence ID" value="KAF3180723.1"/>
    <property type="molecule type" value="Genomic_DNA"/>
</dbReference>
<protein>
    <recommendedName>
        <fullName evidence="2">ubiquitinyl hydrolase 1</fullName>
        <ecNumber evidence="2">3.4.19.12</ecNumber>
    </recommendedName>
</protein>
<evidence type="ECO:0000256" key="2">
    <source>
        <dbReference type="ARBA" id="ARBA00012759"/>
    </source>
</evidence>
<dbReference type="EC" id="3.4.19.12" evidence="2"/>
<evidence type="ECO:0000256" key="3">
    <source>
        <dbReference type="ARBA" id="ARBA00022670"/>
    </source>
</evidence>
<dbReference type="GO" id="GO:0006508">
    <property type="term" value="P:proteolysis"/>
    <property type="evidence" value="ECO:0007669"/>
    <property type="project" value="UniProtKB-KW"/>
</dbReference>
<sequence>MLRKIVKLGPKVRVLLDVGAQILELDNYEVAREWLKLEESFHIHSAVFFGRDDELLVLKRDGKTESFVSSNLSKQLDQALVYLDEAHTQSEISSQCVIPHRIDPNFATTWCSGTDLKLPVDTRAAVTLGPNLAKDKFVQGCMRMRKLGNGHSLVFLAPPDIYSHIQQEMSTEKSKTESVGVSDVLLWTMQEGFRQIQHGFAIWADQGFQYLKRSQGWDNFRSDGDIGALGSAIQEPESRPLLEMYGVDDGSLKVDHCVLNSPNGKEITRQLIEFNVIVTNSVRVQEEQEREVDHEVEKERNIERLEPAKAMKHQLADQLRTLVRSGRLHLNSSGFKPAFSTFASTSCREDLDDSREGPWVFQSSQFVTNDFSQTIERTGVANMDDYLRPVRWILEFPHNEQPYLVFISLYEANELMSDITRSRFVRLHSYAPRVSRGMSNFEYFGICPVQQPLNTNPKLPLDVNSRIRLNLLAGQLFFEDEQYYRELCKYLSLDYDAQWISGHEGNDGWVSNPDTDGISLPSFKQNPIPFLKAITKMRRKGQGFASTHLGGLLDSRVLGNDDFTSRSKA</sequence>
<comment type="caution">
    <text evidence="7">The sequence shown here is derived from an EMBL/GenBank/DDBJ whole genome shotgun (WGS) entry which is preliminary data.</text>
</comment>
<proteinExistence type="predicted"/>